<comment type="caution">
    <text evidence="2">The sequence shown here is derived from an EMBL/GenBank/DDBJ whole genome shotgun (WGS) entry which is preliminary data.</text>
</comment>
<accession>A0A1F5FHB7</accession>
<sequence>MKYLIISLLCLLAFVSPAAAASTQTDTAEADYRFQFDRYREAHRQYQVAKANFFEANTLKAEQDALVAAKSAAVLRNEVLRTYTHWLRLQLLDQSPHYPTVNTIAPSLLVLEHWYTSHSAQIQAAGALQSYEQVNQQYLDHIPEQERVFLQGQIHLKLGLLLDFQSQAKSHYDTLTPTLTTITTIPEVEQGMTKISQLGTAFNEKILTVQTFSNALEANSFRMDRLYSDGSNHVESLRNIQLQMLDLIIELDNRYVHNSL</sequence>
<feature type="chain" id="PRO_5009518624" description="DUF5667 domain-containing protein" evidence="1">
    <location>
        <begin position="21"/>
        <end position="260"/>
    </location>
</feature>
<dbReference type="Proteomes" id="UP000176682">
    <property type="component" value="Unassembled WGS sequence"/>
</dbReference>
<proteinExistence type="predicted"/>
<gene>
    <name evidence="2" type="ORF">A2368_04190</name>
</gene>
<protein>
    <recommendedName>
        <fullName evidence="4">DUF5667 domain-containing protein</fullName>
    </recommendedName>
</protein>
<dbReference type="EMBL" id="MFAM01000028">
    <property type="protein sequence ID" value="OGD78991.1"/>
    <property type="molecule type" value="Genomic_DNA"/>
</dbReference>
<feature type="signal peptide" evidence="1">
    <location>
        <begin position="1"/>
        <end position="20"/>
    </location>
</feature>
<evidence type="ECO:0000313" key="2">
    <source>
        <dbReference type="EMBL" id="OGD78991.1"/>
    </source>
</evidence>
<dbReference type="AlphaFoldDB" id="A0A1F5FHB7"/>
<evidence type="ECO:0008006" key="4">
    <source>
        <dbReference type="Google" id="ProtNLM"/>
    </source>
</evidence>
<keyword evidence="1" id="KW-0732">Signal</keyword>
<evidence type="ECO:0000313" key="3">
    <source>
        <dbReference type="Proteomes" id="UP000176682"/>
    </source>
</evidence>
<evidence type="ECO:0000256" key="1">
    <source>
        <dbReference type="SAM" id="SignalP"/>
    </source>
</evidence>
<organism evidence="2 3">
    <name type="scientific">Candidatus Collierbacteria bacterium RIFOXYB1_FULL_49_13</name>
    <dbReference type="NCBI Taxonomy" id="1817728"/>
    <lineage>
        <taxon>Bacteria</taxon>
        <taxon>Candidatus Collieribacteriota</taxon>
    </lineage>
</organism>
<name>A0A1F5FHB7_9BACT</name>
<reference evidence="2 3" key="1">
    <citation type="journal article" date="2016" name="Nat. Commun.">
        <title>Thousands of microbial genomes shed light on interconnected biogeochemical processes in an aquifer system.</title>
        <authorList>
            <person name="Anantharaman K."/>
            <person name="Brown C.T."/>
            <person name="Hug L.A."/>
            <person name="Sharon I."/>
            <person name="Castelle C.J."/>
            <person name="Probst A.J."/>
            <person name="Thomas B.C."/>
            <person name="Singh A."/>
            <person name="Wilkins M.J."/>
            <person name="Karaoz U."/>
            <person name="Brodie E.L."/>
            <person name="Williams K.H."/>
            <person name="Hubbard S.S."/>
            <person name="Banfield J.F."/>
        </authorList>
    </citation>
    <scope>NUCLEOTIDE SEQUENCE [LARGE SCALE GENOMIC DNA]</scope>
</reference>